<keyword evidence="3" id="KW-0808">Transferase</keyword>
<dbReference type="PANTHER" id="PTHR48090:SF1">
    <property type="entry name" value="PROPHAGE BACTOPRENOL GLUCOSYL TRANSFERASE HOMOLOG"/>
    <property type="match status" value="1"/>
</dbReference>
<evidence type="ECO:0000256" key="2">
    <source>
        <dbReference type="ARBA" id="ARBA00022676"/>
    </source>
</evidence>
<dbReference type="EMBL" id="JAQQXT010000007">
    <property type="protein sequence ID" value="MDC8772405.1"/>
    <property type="molecule type" value="Genomic_DNA"/>
</dbReference>
<dbReference type="Pfam" id="PF00535">
    <property type="entry name" value="Glycos_transf_2"/>
    <property type="match status" value="1"/>
</dbReference>
<comment type="caution">
    <text evidence="9">The sequence shown here is derived from an EMBL/GenBank/DDBJ whole genome shotgun (WGS) entry which is preliminary data.</text>
</comment>
<evidence type="ECO:0000313" key="9">
    <source>
        <dbReference type="EMBL" id="MDC8772405.1"/>
    </source>
</evidence>
<feature type="transmembrane region" description="Helical" evidence="7">
    <location>
        <begin position="249"/>
        <end position="270"/>
    </location>
</feature>
<dbReference type="Proteomes" id="UP001221189">
    <property type="component" value="Unassembled WGS sequence"/>
</dbReference>
<comment type="subcellular location">
    <subcellularLocation>
        <location evidence="1">Membrane</location>
        <topology evidence="1">Multi-pass membrane protein</topology>
    </subcellularLocation>
</comment>
<dbReference type="InterPro" id="IPR029044">
    <property type="entry name" value="Nucleotide-diphossugar_trans"/>
</dbReference>
<accession>A0ABT5KF10</accession>
<evidence type="ECO:0000256" key="7">
    <source>
        <dbReference type="SAM" id="Phobius"/>
    </source>
</evidence>
<name>A0ABT5KF10_9BURK</name>
<reference evidence="9 10" key="1">
    <citation type="submission" date="2022-10" db="EMBL/GenBank/DDBJ databases">
        <title>Paucibacter sp. hw1 Genome sequencing.</title>
        <authorList>
            <person name="Park S."/>
        </authorList>
    </citation>
    <scope>NUCLEOTIDE SEQUENCE [LARGE SCALE GENOMIC DNA]</scope>
    <source>
        <strain evidence="10">hw1</strain>
    </source>
</reference>
<keyword evidence="2" id="KW-0328">Glycosyltransferase</keyword>
<evidence type="ECO:0000256" key="5">
    <source>
        <dbReference type="ARBA" id="ARBA00022989"/>
    </source>
</evidence>
<keyword evidence="10" id="KW-1185">Reference proteome</keyword>
<keyword evidence="6 7" id="KW-0472">Membrane</keyword>
<evidence type="ECO:0000256" key="6">
    <source>
        <dbReference type="ARBA" id="ARBA00023136"/>
    </source>
</evidence>
<dbReference type="InterPro" id="IPR050256">
    <property type="entry name" value="Glycosyltransferase_2"/>
</dbReference>
<keyword evidence="5 7" id="KW-1133">Transmembrane helix</keyword>
<evidence type="ECO:0000256" key="3">
    <source>
        <dbReference type="ARBA" id="ARBA00022679"/>
    </source>
</evidence>
<feature type="domain" description="Glycosyltransferase 2-like" evidence="8">
    <location>
        <begin position="24"/>
        <end position="185"/>
    </location>
</feature>
<dbReference type="PANTHER" id="PTHR48090">
    <property type="entry name" value="UNDECAPRENYL-PHOSPHATE 4-DEOXY-4-FORMAMIDO-L-ARABINOSE TRANSFERASE-RELATED"/>
    <property type="match status" value="1"/>
</dbReference>
<keyword evidence="4 7" id="KW-0812">Transmembrane</keyword>
<proteinExistence type="predicted"/>
<dbReference type="Gene3D" id="3.90.550.10">
    <property type="entry name" value="Spore Coat Polysaccharide Biosynthesis Protein SpsA, Chain A"/>
    <property type="match status" value="1"/>
</dbReference>
<protein>
    <submittedName>
        <fullName evidence="9">Glycosyltransferase family 2 protein</fullName>
    </submittedName>
</protein>
<organism evidence="9 10">
    <name type="scientific">Roseateles albus</name>
    <dbReference type="NCBI Taxonomy" id="2987525"/>
    <lineage>
        <taxon>Bacteria</taxon>
        <taxon>Pseudomonadati</taxon>
        <taxon>Pseudomonadota</taxon>
        <taxon>Betaproteobacteria</taxon>
        <taxon>Burkholderiales</taxon>
        <taxon>Sphaerotilaceae</taxon>
        <taxon>Roseateles</taxon>
    </lineage>
</organism>
<sequence length="346" mass="37970">MTREHCTSPASPTQPPRERPGLLSVVLPAFNEALNLTELLPALALAFKDQARQVELLVVDDGSSDDTALAVQALIHQGLPVRLLRLSRNFGKEAALCAGLDAADGDAVIIMDADGQHPIATALQMISDWRQGFDVVYGVQTGRSESQTLLRRRFTGLFYWLIHHGSRINMPPNAGDFRLLDRRVVLALRALPERARYMKGLFAWVGFQARAIDYVPHRREHGASSYGLAQLLSFALVGLTAFTKIPLRLVSVLGLVVSLLSLVFGLWVVLEKTLLGQPVSGFTTLAASITFLAGVQLLCLGIIAEYLGRVFDEVKHRPIYVLQDLTPPLQNQLLPTDPPEASKERA</sequence>
<gene>
    <name evidence="9" type="ORF">PRZ03_12555</name>
</gene>
<dbReference type="InterPro" id="IPR001173">
    <property type="entry name" value="Glyco_trans_2-like"/>
</dbReference>
<dbReference type="CDD" id="cd04187">
    <property type="entry name" value="DPM1_like_bac"/>
    <property type="match status" value="1"/>
</dbReference>
<evidence type="ECO:0000256" key="4">
    <source>
        <dbReference type="ARBA" id="ARBA00022692"/>
    </source>
</evidence>
<evidence type="ECO:0000313" key="10">
    <source>
        <dbReference type="Proteomes" id="UP001221189"/>
    </source>
</evidence>
<evidence type="ECO:0000259" key="8">
    <source>
        <dbReference type="Pfam" id="PF00535"/>
    </source>
</evidence>
<dbReference type="SUPFAM" id="SSF53448">
    <property type="entry name" value="Nucleotide-diphospho-sugar transferases"/>
    <property type="match status" value="1"/>
</dbReference>
<evidence type="ECO:0000256" key="1">
    <source>
        <dbReference type="ARBA" id="ARBA00004141"/>
    </source>
</evidence>
<feature type="transmembrane region" description="Helical" evidence="7">
    <location>
        <begin position="282"/>
        <end position="307"/>
    </location>
</feature>